<feature type="transmembrane region" description="Helical" evidence="1">
    <location>
        <begin position="21"/>
        <end position="44"/>
    </location>
</feature>
<evidence type="ECO:0008006" key="4">
    <source>
        <dbReference type="Google" id="ProtNLM"/>
    </source>
</evidence>
<sequence length="250" mass="26933">MFVDIGLEHRSIDRDRRVANRAAIAALAAIGLGMAGVVASAAGFRASDSAVVHALVTAPFPLAVVAAAVAYRARRELAALRRARAQGERRADEDPSRDPLAARVSPADLLAIERLLRIFYAAPSGPPGEQRWDELEALFARGALLDCGGAGEGDAVPAGEFVAAGRRSARDLRVTELERTVHVVDDVAVAMSTYEAVHASRASRGVNCLRMRRVEGGWRIEHVLCRAEDAFVTIRRALARPADRHPPRRP</sequence>
<keyword evidence="1" id="KW-0472">Membrane</keyword>
<protein>
    <recommendedName>
        <fullName evidence="4">SnoaL-like domain-containing protein</fullName>
    </recommendedName>
</protein>
<dbReference type="Gene3D" id="3.10.450.50">
    <property type="match status" value="1"/>
</dbReference>
<dbReference type="InterPro" id="IPR032710">
    <property type="entry name" value="NTF2-like_dom_sf"/>
</dbReference>
<evidence type="ECO:0000313" key="3">
    <source>
        <dbReference type="Proteomes" id="UP001162891"/>
    </source>
</evidence>
<dbReference type="SUPFAM" id="SSF54427">
    <property type="entry name" value="NTF2-like"/>
    <property type="match status" value="1"/>
</dbReference>
<keyword evidence="3" id="KW-1185">Reference proteome</keyword>
<organism evidence="2 3">
    <name type="scientific">Anaeromyxobacter oryzae</name>
    <dbReference type="NCBI Taxonomy" id="2918170"/>
    <lineage>
        <taxon>Bacteria</taxon>
        <taxon>Pseudomonadati</taxon>
        <taxon>Myxococcota</taxon>
        <taxon>Myxococcia</taxon>
        <taxon>Myxococcales</taxon>
        <taxon>Cystobacterineae</taxon>
        <taxon>Anaeromyxobacteraceae</taxon>
        <taxon>Anaeromyxobacter</taxon>
    </lineage>
</organism>
<evidence type="ECO:0000313" key="2">
    <source>
        <dbReference type="EMBL" id="BDG04800.1"/>
    </source>
</evidence>
<accession>A0ABN6MYP1</accession>
<proteinExistence type="predicted"/>
<gene>
    <name evidence="2" type="ORF">AMOR_37960</name>
</gene>
<dbReference type="EMBL" id="AP025591">
    <property type="protein sequence ID" value="BDG04800.1"/>
    <property type="molecule type" value="Genomic_DNA"/>
</dbReference>
<feature type="transmembrane region" description="Helical" evidence="1">
    <location>
        <begin position="50"/>
        <end position="71"/>
    </location>
</feature>
<name>A0ABN6MYP1_9BACT</name>
<dbReference type="RefSeq" id="WP_248353284.1">
    <property type="nucleotide sequence ID" value="NZ_AP025591.1"/>
</dbReference>
<reference evidence="3" key="1">
    <citation type="journal article" date="2022" name="Int. J. Syst. Evol. Microbiol.">
        <title>Anaeromyxobacter oryzae sp. nov., Anaeromyxobacter diazotrophicus sp. nov. and Anaeromyxobacter paludicola sp. nov., isolated from paddy soils.</title>
        <authorList>
            <person name="Itoh H."/>
            <person name="Xu Z."/>
            <person name="Mise K."/>
            <person name="Masuda Y."/>
            <person name="Ushijima N."/>
            <person name="Hayakawa C."/>
            <person name="Shiratori Y."/>
            <person name="Senoo K."/>
        </authorList>
    </citation>
    <scope>NUCLEOTIDE SEQUENCE [LARGE SCALE GENOMIC DNA]</scope>
    <source>
        <strain evidence="3">Red232</strain>
    </source>
</reference>
<keyword evidence="1" id="KW-0812">Transmembrane</keyword>
<keyword evidence="1" id="KW-1133">Transmembrane helix</keyword>
<dbReference type="Proteomes" id="UP001162891">
    <property type="component" value="Chromosome"/>
</dbReference>
<evidence type="ECO:0000256" key="1">
    <source>
        <dbReference type="SAM" id="Phobius"/>
    </source>
</evidence>